<name>A8GC56_SERP5</name>
<dbReference type="EMBL" id="CP000826">
    <property type="protein sequence ID" value="ABV40696.1"/>
    <property type="molecule type" value="Genomic_DNA"/>
</dbReference>
<feature type="domain" description="Glycosyltransferase subfamily 4-like N-terminal" evidence="2">
    <location>
        <begin position="7"/>
        <end position="171"/>
    </location>
</feature>
<dbReference type="GO" id="GO:1901135">
    <property type="term" value="P:carbohydrate derivative metabolic process"/>
    <property type="evidence" value="ECO:0007669"/>
    <property type="project" value="UniProtKB-ARBA"/>
</dbReference>
<sequence>MPYLGWTGAERVVFNLLNNLNKEDFRVHLLLYKKDDKRNSLLSDLSKDVIVSYLNLDGRIRDSIFKFVFGIKEYCKKNSIDTLFISDGVSNAALSPFVFLLGSKVKKIARESNLPTLFEKNNLIKFLYKSCYKNYDAIVVQSNEMYSDLSEKMGIPKSKLIKINNPVDIERIVKMSSMPASDIYPEGKINLLSIGRLTYQKGFDLLLTAFSKLDKDKYHLTLIGSGEQKDELVEIIKRFEIIDRVSFVDSTDNPYVYMKHADVFISSSRWEGYPNVVIEAIACGTPVIANDYPGGIKEIINISNGVICDIELELQSSLDKAMELTKVSLDEKEIVKIYQDYEALLK</sequence>
<dbReference type="KEGG" id="spe:Spro_1592"/>
<dbReference type="Pfam" id="PF00534">
    <property type="entry name" value="Glycos_transf_1"/>
    <property type="match status" value="1"/>
</dbReference>
<dbReference type="eggNOG" id="COG0438">
    <property type="taxonomic scope" value="Bacteria"/>
</dbReference>
<feature type="domain" description="Glycosyl transferase family 1" evidence="1">
    <location>
        <begin position="185"/>
        <end position="314"/>
    </location>
</feature>
<dbReference type="STRING" id="399741.Spro_1592"/>
<protein>
    <submittedName>
        <fullName evidence="3">Glycosyl transferase group 1</fullName>
    </submittedName>
</protein>
<keyword evidence="3" id="KW-0808">Transferase</keyword>
<proteinExistence type="predicted"/>
<dbReference type="AlphaFoldDB" id="A8GC56"/>
<dbReference type="Gene3D" id="3.40.50.2000">
    <property type="entry name" value="Glycogen Phosphorylase B"/>
    <property type="match status" value="2"/>
</dbReference>
<dbReference type="SUPFAM" id="SSF53756">
    <property type="entry name" value="UDP-Glycosyltransferase/glycogen phosphorylase"/>
    <property type="match status" value="1"/>
</dbReference>
<organism evidence="3">
    <name type="scientific">Serratia proteamaculans (strain 568)</name>
    <dbReference type="NCBI Taxonomy" id="399741"/>
    <lineage>
        <taxon>Bacteria</taxon>
        <taxon>Pseudomonadati</taxon>
        <taxon>Pseudomonadota</taxon>
        <taxon>Gammaproteobacteria</taxon>
        <taxon>Enterobacterales</taxon>
        <taxon>Yersiniaceae</taxon>
        <taxon>Serratia</taxon>
    </lineage>
</organism>
<dbReference type="CAZy" id="GT4">
    <property type="family name" value="Glycosyltransferase Family 4"/>
</dbReference>
<dbReference type="Pfam" id="PF13439">
    <property type="entry name" value="Glyco_transf_4"/>
    <property type="match status" value="1"/>
</dbReference>
<dbReference type="InterPro" id="IPR028098">
    <property type="entry name" value="Glyco_trans_4-like_N"/>
</dbReference>
<evidence type="ECO:0000313" key="3">
    <source>
        <dbReference type="EMBL" id="ABV40696.1"/>
    </source>
</evidence>
<dbReference type="InterPro" id="IPR001296">
    <property type="entry name" value="Glyco_trans_1"/>
</dbReference>
<evidence type="ECO:0000259" key="1">
    <source>
        <dbReference type="Pfam" id="PF00534"/>
    </source>
</evidence>
<gene>
    <name evidence="3" type="ordered locus">Spro_1592</name>
</gene>
<dbReference type="PANTHER" id="PTHR12526">
    <property type="entry name" value="GLYCOSYLTRANSFERASE"/>
    <property type="match status" value="1"/>
</dbReference>
<dbReference type="HOGENOM" id="CLU_009583_0_0_6"/>
<dbReference type="GO" id="GO:0016757">
    <property type="term" value="F:glycosyltransferase activity"/>
    <property type="evidence" value="ECO:0007669"/>
    <property type="project" value="InterPro"/>
</dbReference>
<dbReference type="CDD" id="cd03811">
    <property type="entry name" value="GT4_GT28_WabH-like"/>
    <property type="match status" value="1"/>
</dbReference>
<reference evidence="3" key="1">
    <citation type="submission" date="2007-09" db="EMBL/GenBank/DDBJ databases">
        <title>Complete sequence of chromosome of Serratia proteamaculans 568.</title>
        <authorList>
            <consortium name="US DOE Joint Genome Institute"/>
            <person name="Copeland A."/>
            <person name="Lucas S."/>
            <person name="Lapidus A."/>
            <person name="Barry K."/>
            <person name="Glavina del Rio T."/>
            <person name="Dalin E."/>
            <person name="Tice H."/>
            <person name="Pitluck S."/>
            <person name="Chain P."/>
            <person name="Malfatti S."/>
            <person name="Shin M."/>
            <person name="Vergez L."/>
            <person name="Schmutz J."/>
            <person name="Larimer F."/>
            <person name="Land M."/>
            <person name="Hauser L."/>
            <person name="Kyrpides N."/>
            <person name="Kim E."/>
            <person name="Taghavi S."/>
            <person name="Newman L."/>
            <person name="Vangronsveld J."/>
            <person name="van der Lelie D."/>
            <person name="Richardson P."/>
        </authorList>
    </citation>
    <scope>NUCLEOTIDE SEQUENCE [LARGE SCALE GENOMIC DNA]</scope>
    <source>
        <strain evidence="3">568</strain>
    </source>
</reference>
<evidence type="ECO:0000259" key="2">
    <source>
        <dbReference type="Pfam" id="PF13439"/>
    </source>
</evidence>
<dbReference type="PANTHER" id="PTHR12526:SF630">
    <property type="entry name" value="GLYCOSYLTRANSFERASE"/>
    <property type="match status" value="1"/>
</dbReference>
<accession>A8GC56</accession>